<protein>
    <recommendedName>
        <fullName evidence="1">Triacylglycerol lipase N-terminal domain-containing protein</fullName>
    </recommendedName>
</protein>
<dbReference type="EMBL" id="BRYB01001702">
    <property type="protein sequence ID" value="GMI31623.1"/>
    <property type="molecule type" value="Genomic_DNA"/>
</dbReference>
<comment type="caution">
    <text evidence="2">The sequence shown here is derived from an EMBL/GenBank/DDBJ whole genome shotgun (WGS) entry which is preliminary data.</text>
</comment>
<evidence type="ECO:0000313" key="2">
    <source>
        <dbReference type="EMBL" id="GMI31623.1"/>
    </source>
</evidence>
<evidence type="ECO:0000313" key="3">
    <source>
        <dbReference type="Proteomes" id="UP001165060"/>
    </source>
</evidence>
<accession>A0ABQ6MT00</accession>
<dbReference type="InterPro" id="IPR021771">
    <property type="entry name" value="Triacylglycerol_lipase_N"/>
</dbReference>
<sequence length="365" mass="41351">MRPLHDFEGLALDWIWMADMVLKGMINALPAAERVLVTAVDVIFVPKAMLRQLACAIALQTGVVTIETLTVAAKYIFASLSSSTRQIRRLRTKILHSQNQTEWQCLAEQIDSLTGDAEWRSNPNCELYERDRLAARIDEFKHLIRRGLMFDMMFTLRGGITRSKYGLLHEGLFSRALAGTKLLVEEYNQAICAGLDFVCDGEENDGEEPIMTETRLAFFNETRHGYGRTALLLSGGAALGFYHLDFFRPHGYSVGRDYTTDTGFAVHDEGPEVPQNFLPNQGLIADVKRAFLFLTPRSFQWLTSSVYDVLTGNMKTSEMLMKDTNHFRRCVRMNAGNFTFQEAFDRTGRILNITVSPQNRSDPPR</sequence>
<keyword evidence="3" id="KW-1185">Reference proteome</keyword>
<dbReference type="Pfam" id="PF11815">
    <property type="entry name" value="DUF3336"/>
    <property type="match status" value="1"/>
</dbReference>
<dbReference type="Proteomes" id="UP001165060">
    <property type="component" value="Unassembled WGS sequence"/>
</dbReference>
<dbReference type="InterPro" id="IPR050301">
    <property type="entry name" value="NTE"/>
</dbReference>
<proteinExistence type="predicted"/>
<organism evidence="2 3">
    <name type="scientific">Tetraparma gracilis</name>
    <dbReference type="NCBI Taxonomy" id="2962635"/>
    <lineage>
        <taxon>Eukaryota</taxon>
        <taxon>Sar</taxon>
        <taxon>Stramenopiles</taxon>
        <taxon>Ochrophyta</taxon>
        <taxon>Bolidophyceae</taxon>
        <taxon>Parmales</taxon>
        <taxon>Triparmaceae</taxon>
        <taxon>Tetraparma</taxon>
    </lineage>
</organism>
<dbReference type="PANTHER" id="PTHR14226">
    <property type="entry name" value="NEUROPATHY TARGET ESTERASE/SWISS CHEESE D.MELANOGASTER"/>
    <property type="match status" value="1"/>
</dbReference>
<name>A0ABQ6MT00_9STRA</name>
<evidence type="ECO:0000259" key="1">
    <source>
        <dbReference type="Pfam" id="PF11815"/>
    </source>
</evidence>
<gene>
    <name evidence="2" type="ORF">TeGR_g4209</name>
</gene>
<dbReference type="PANTHER" id="PTHR14226:SF10">
    <property type="entry name" value="TRIACYLGLYCEROL LIPASE 4-RELATED"/>
    <property type="match status" value="1"/>
</dbReference>
<reference evidence="2 3" key="1">
    <citation type="journal article" date="2023" name="Commun. Biol.">
        <title>Genome analysis of Parmales, the sister group of diatoms, reveals the evolutionary specialization of diatoms from phago-mixotrophs to photoautotrophs.</title>
        <authorList>
            <person name="Ban H."/>
            <person name="Sato S."/>
            <person name="Yoshikawa S."/>
            <person name="Yamada K."/>
            <person name="Nakamura Y."/>
            <person name="Ichinomiya M."/>
            <person name="Sato N."/>
            <person name="Blanc-Mathieu R."/>
            <person name="Endo H."/>
            <person name="Kuwata A."/>
            <person name="Ogata H."/>
        </authorList>
    </citation>
    <scope>NUCLEOTIDE SEQUENCE [LARGE SCALE GENOMIC DNA]</scope>
</reference>
<feature type="domain" description="Triacylglycerol lipase N-terminal" evidence="1">
    <location>
        <begin position="84"/>
        <end position="224"/>
    </location>
</feature>